<evidence type="ECO:0000256" key="2">
    <source>
        <dbReference type="ARBA" id="ARBA00022801"/>
    </source>
</evidence>
<evidence type="ECO:0000256" key="1">
    <source>
        <dbReference type="ARBA" id="ARBA00010515"/>
    </source>
</evidence>
<reference evidence="4 5" key="1">
    <citation type="submission" date="2014-07" db="EMBL/GenBank/DDBJ databases">
        <title>Methanogenic archaea and the global carbon cycle.</title>
        <authorList>
            <person name="Henriksen J.R."/>
            <person name="Luke J."/>
            <person name="Reinhart S."/>
            <person name="Benedict M.N."/>
            <person name="Youngblut N.D."/>
            <person name="Metcalf M.E."/>
            <person name="Whitaker R.J."/>
            <person name="Metcalf W.W."/>
        </authorList>
    </citation>
    <scope>NUCLEOTIDE SEQUENCE [LARGE SCALE GENOMIC DNA]</scope>
    <source>
        <strain evidence="5">ATCC 43570 / DSM 1825 / OCM 12 / VKM B-1830 / TM-1</strain>
    </source>
</reference>
<dbReference type="HOGENOM" id="CLU_012494_6_4_2"/>
<protein>
    <submittedName>
        <fullName evidence="4">Lipase</fullName>
    </submittedName>
</protein>
<dbReference type="EMBL" id="CP009501">
    <property type="protein sequence ID" value="AKB11791.1"/>
    <property type="molecule type" value="Genomic_DNA"/>
</dbReference>
<dbReference type="Proteomes" id="UP000066529">
    <property type="component" value="Chromosome"/>
</dbReference>
<evidence type="ECO:0000259" key="3">
    <source>
        <dbReference type="Pfam" id="PF07859"/>
    </source>
</evidence>
<proteinExistence type="inferred from homology"/>
<organism evidence="4 5">
    <name type="scientific">Methanosarcina thermophila (strain ATCC 43570 / DSM 1825 / OCM 12 / VKM B-1830 / TM-1)</name>
    <dbReference type="NCBI Taxonomy" id="523844"/>
    <lineage>
        <taxon>Archaea</taxon>
        <taxon>Methanobacteriati</taxon>
        <taxon>Methanobacteriota</taxon>
        <taxon>Stenosarchaea group</taxon>
        <taxon>Methanomicrobia</taxon>
        <taxon>Methanosarcinales</taxon>
        <taxon>Methanosarcinaceae</taxon>
        <taxon>Methanosarcina</taxon>
    </lineage>
</organism>
<dbReference type="PROSITE" id="PS01173">
    <property type="entry name" value="LIPASE_GDXG_HIS"/>
    <property type="match status" value="1"/>
</dbReference>
<dbReference type="InterPro" id="IPR029058">
    <property type="entry name" value="AB_hydrolase_fold"/>
</dbReference>
<feature type="domain" description="Alpha/beta hydrolase fold-3" evidence="3">
    <location>
        <begin position="87"/>
        <end position="295"/>
    </location>
</feature>
<dbReference type="OrthoDB" id="33195at2157"/>
<dbReference type="GO" id="GO:0016787">
    <property type="term" value="F:hydrolase activity"/>
    <property type="evidence" value="ECO:0007669"/>
    <property type="project" value="UniProtKB-KW"/>
</dbReference>
<dbReference type="KEGG" id="mthr:MSTHT_0033"/>
<dbReference type="PATRIC" id="fig|523844.20.peg.45"/>
<evidence type="ECO:0000313" key="4">
    <source>
        <dbReference type="EMBL" id="AKB11791.1"/>
    </source>
</evidence>
<keyword evidence="2" id="KW-0378">Hydrolase</keyword>
<comment type="similarity">
    <text evidence="1">Belongs to the 'GDXG' lipolytic enzyme family.</text>
</comment>
<dbReference type="InterPro" id="IPR013094">
    <property type="entry name" value="AB_hydrolase_3"/>
</dbReference>
<dbReference type="Pfam" id="PF07859">
    <property type="entry name" value="Abhydrolase_3"/>
    <property type="match status" value="1"/>
</dbReference>
<sequence>MNQIDEIINSLEPATRAFVENVNKQGGTPIYELSPQDARKVLSDLQAAEVAKLPADIEDLDIPVGPKGQVSIRIVRPEGNKEILPAVMYFHGGGWVLGDKNTHDRLIREIAVGANVAVIFVNFTPAPEAQYPVQIEEAYAATKYIAENGKDHNLDTSKLIVAGDSVGANMAAAVLLLAKEGGGPKIAYQVLFYPVTDANFDTPSYQQFATGVWLTREAMKWFWDNYLPDKEARKQPTASPLQASIEQLKGQPPALIITDENDVLRDEGEAYAHKLIQAGVNVTAVRYMGTIHDFVMLNPLAGTPATCSAVGLVNTTLKSIFGKS</sequence>
<dbReference type="GeneID" id="41601996"/>
<dbReference type="Gene3D" id="3.40.50.1820">
    <property type="entry name" value="alpha/beta hydrolase"/>
    <property type="match status" value="1"/>
</dbReference>
<dbReference type="AlphaFoldDB" id="A0A0E3KXV3"/>
<dbReference type="InterPro" id="IPR050300">
    <property type="entry name" value="GDXG_lipolytic_enzyme"/>
</dbReference>
<dbReference type="PANTHER" id="PTHR48081:SF8">
    <property type="entry name" value="ALPHA_BETA HYDROLASE FOLD-3 DOMAIN-CONTAINING PROTEIN-RELATED"/>
    <property type="match status" value="1"/>
</dbReference>
<name>A0A0E3KXV3_METTT</name>
<evidence type="ECO:0000313" key="5">
    <source>
        <dbReference type="Proteomes" id="UP000066529"/>
    </source>
</evidence>
<gene>
    <name evidence="4" type="ORF">MSTHT_0033</name>
</gene>
<dbReference type="PANTHER" id="PTHR48081">
    <property type="entry name" value="AB HYDROLASE SUPERFAMILY PROTEIN C4A8.06C"/>
    <property type="match status" value="1"/>
</dbReference>
<accession>A0A0E3KXV3</accession>
<dbReference type="InterPro" id="IPR002168">
    <property type="entry name" value="Lipase_GDXG_HIS_AS"/>
</dbReference>
<dbReference type="SUPFAM" id="SSF53474">
    <property type="entry name" value="alpha/beta-Hydrolases"/>
    <property type="match status" value="1"/>
</dbReference>
<dbReference type="RefSeq" id="WP_048166065.1">
    <property type="nucleotide sequence ID" value="NZ_CP009501.1"/>
</dbReference>
<dbReference type="STRING" id="523844.MSTHT_0033"/>